<dbReference type="AlphaFoldDB" id="A0A553RQP3"/>
<keyword evidence="8" id="KW-0966">Cell projection</keyword>
<evidence type="ECO:0000256" key="5">
    <source>
        <dbReference type="ARBA" id="ARBA00022846"/>
    </source>
</evidence>
<reference evidence="9 10" key="1">
    <citation type="journal article" date="2019" name="Sci. Data">
        <title>Hybrid genome assembly and annotation of Danionella translucida.</title>
        <authorList>
            <person name="Kadobianskyi M."/>
            <person name="Schulze L."/>
            <person name="Schuelke M."/>
            <person name="Judkewitz B."/>
        </authorList>
    </citation>
    <scope>NUCLEOTIDE SEQUENCE [LARGE SCALE GENOMIC DNA]</scope>
    <source>
        <strain evidence="9 10">Bolton</strain>
    </source>
</reference>
<organism evidence="9 10">
    <name type="scientific">Danionella cerebrum</name>
    <dbReference type="NCBI Taxonomy" id="2873325"/>
    <lineage>
        <taxon>Eukaryota</taxon>
        <taxon>Metazoa</taxon>
        <taxon>Chordata</taxon>
        <taxon>Craniata</taxon>
        <taxon>Vertebrata</taxon>
        <taxon>Euteleostomi</taxon>
        <taxon>Actinopterygii</taxon>
        <taxon>Neopterygii</taxon>
        <taxon>Teleostei</taxon>
        <taxon>Ostariophysi</taxon>
        <taxon>Cypriniformes</taxon>
        <taxon>Danionidae</taxon>
        <taxon>Danioninae</taxon>
        <taxon>Danionella</taxon>
    </lineage>
</organism>
<evidence type="ECO:0000313" key="9">
    <source>
        <dbReference type="EMBL" id="TRZ04497.1"/>
    </source>
</evidence>
<evidence type="ECO:0000256" key="3">
    <source>
        <dbReference type="ARBA" id="ARBA00022490"/>
    </source>
</evidence>
<keyword evidence="6" id="KW-0969">Cilium</keyword>
<dbReference type="PANTHER" id="PTHR46613:SF1">
    <property type="entry name" value="RADIAL SPOKE HEAD 10 HOMOLOG B-RELATED"/>
    <property type="match status" value="1"/>
</dbReference>
<evidence type="ECO:0000256" key="6">
    <source>
        <dbReference type="ARBA" id="ARBA00023069"/>
    </source>
</evidence>
<evidence type="ECO:0000256" key="8">
    <source>
        <dbReference type="ARBA" id="ARBA00023273"/>
    </source>
</evidence>
<protein>
    <recommendedName>
        <fullName evidence="11">Radial spoke head 10 homolog B2</fullName>
    </recommendedName>
</protein>
<proteinExistence type="predicted"/>
<dbReference type="SUPFAM" id="SSF82185">
    <property type="entry name" value="Histone H3 K4-specific methyltransferase SET7/9 N-terminal domain"/>
    <property type="match status" value="3"/>
</dbReference>
<comment type="subcellular location">
    <subcellularLocation>
        <location evidence="1">Cell projection</location>
        <location evidence="1">Cilium</location>
        <location evidence="1">Flagellum</location>
    </subcellularLocation>
    <subcellularLocation>
        <location evidence="2">Cytoplasm</location>
        <location evidence="2">Cytoskeleton</location>
        <location evidence="2">Cilium axoneme</location>
    </subcellularLocation>
</comment>
<evidence type="ECO:0000256" key="1">
    <source>
        <dbReference type="ARBA" id="ARBA00004230"/>
    </source>
</evidence>
<sequence length="575" mass="65620">MNAAAGSPPYGVLSVSLRFEGDVEGEVFHGEGVAYFRDGHVYKGSFFHGLLHGFGEYIWSDGLKYQLVIITDEDGAENKDRHQKELQNVQGEFKMNVPMGTGTYTWLDGSTYEGEVKQGLRHGFGTHKCAKTLAVYRGQWYLGKRQGKGLMHYNQEGTTWYEGEWLNNCREGWGKHHYPSGNVYEGEWRNNIRHGEGTMRWIDLDEQYSGQWVNGVQEGRGTHTWLRKRAPCSLYPRMNEYIGEVFQRMRHGRGDFFYASGAVYSGEWNHDRKHGQGRYVFEDGRVYEGEFIKDSIAEFPAFTPGLSGITSPFPDENFGSSNFFSLNFGNSGEASKTRSSFSPLGSDIILNIQTLLTRVPENRRDQELKQVEFAVLRHIGLLREIYSFYSNLGHEEHPERTYPMTLLQFSRFLLDCRVHQCGITLAHMLRLVTAEEACSPSTVILPRECISLIISVAYHIFHKDTESTKIISECFSKLMMQNIVPNAKNVKGYLFHHADVGSIYSERCWEIYQILSKAHSVKSVACITVRQFILMLQDLCLYDEYLTVSKVLKILSQESPAVSDGTYSNLDLEVS</sequence>
<keyword evidence="10" id="KW-1185">Reference proteome</keyword>
<name>A0A553RQP3_9TELE</name>
<evidence type="ECO:0000256" key="4">
    <source>
        <dbReference type="ARBA" id="ARBA00022737"/>
    </source>
</evidence>
<dbReference type="OrthoDB" id="294378at2759"/>
<dbReference type="Gene3D" id="2.20.110.10">
    <property type="entry name" value="Histone H3 K4-specific methyltransferase SET7/9 N-terminal domain"/>
    <property type="match status" value="4"/>
</dbReference>
<dbReference type="InterPro" id="IPR003409">
    <property type="entry name" value="MORN"/>
</dbReference>
<evidence type="ECO:0000256" key="7">
    <source>
        <dbReference type="ARBA" id="ARBA00023212"/>
    </source>
</evidence>
<keyword evidence="5" id="KW-0282">Flagellum</keyword>
<keyword evidence="7" id="KW-0206">Cytoskeleton</keyword>
<feature type="non-terminal residue" evidence="9">
    <location>
        <position position="575"/>
    </location>
</feature>
<evidence type="ECO:0008006" key="11">
    <source>
        <dbReference type="Google" id="ProtNLM"/>
    </source>
</evidence>
<dbReference type="PANTHER" id="PTHR46613">
    <property type="entry name" value="RADIAL SPOKE HEAD 10 HOMOLOG B-RELATED"/>
    <property type="match status" value="1"/>
</dbReference>
<gene>
    <name evidence="9" type="ORF">DNTS_027560</name>
</gene>
<keyword evidence="4" id="KW-0677">Repeat</keyword>
<dbReference type="Proteomes" id="UP000316079">
    <property type="component" value="Unassembled WGS sequence"/>
</dbReference>
<dbReference type="STRING" id="623744.A0A553RQP3"/>
<evidence type="ECO:0000256" key="2">
    <source>
        <dbReference type="ARBA" id="ARBA00004430"/>
    </source>
</evidence>
<comment type="caution">
    <text evidence="9">The sequence shown here is derived from an EMBL/GenBank/DDBJ whole genome shotgun (WGS) entry which is preliminary data.</text>
</comment>
<dbReference type="GO" id="GO:0005930">
    <property type="term" value="C:axoneme"/>
    <property type="evidence" value="ECO:0007669"/>
    <property type="project" value="UniProtKB-SubCell"/>
</dbReference>
<keyword evidence="3" id="KW-0963">Cytoplasm</keyword>
<dbReference type="SMART" id="SM00698">
    <property type="entry name" value="MORN"/>
    <property type="match status" value="9"/>
</dbReference>
<evidence type="ECO:0000313" key="10">
    <source>
        <dbReference type="Proteomes" id="UP000316079"/>
    </source>
</evidence>
<accession>A0A553RQP3</accession>
<dbReference type="Pfam" id="PF02493">
    <property type="entry name" value="MORN"/>
    <property type="match status" value="10"/>
</dbReference>
<dbReference type="EMBL" id="SRMA01000189">
    <property type="protein sequence ID" value="TRZ04497.1"/>
    <property type="molecule type" value="Genomic_DNA"/>
</dbReference>
<dbReference type="GO" id="GO:0031514">
    <property type="term" value="C:motile cilium"/>
    <property type="evidence" value="ECO:0007669"/>
    <property type="project" value="UniProtKB-SubCell"/>
</dbReference>